<reference evidence="1 2" key="1">
    <citation type="submission" date="2024-09" db="EMBL/GenBank/DDBJ databases">
        <authorList>
            <person name="Sun Q."/>
            <person name="Mori K."/>
        </authorList>
    </citation>
    <scope>NUCLEOTIDE SEQUENCE [LARGE SCALE GENOMIC DNA]</scope>
    <source>
        <strain evidence="1 2">CCM 7650</strain>
    </source>
</reference>
<evidence type="ECO:0000313" key="1">
    <source>
        <dbReference type="EMBL" id="MFC0262614.1"/>
    </source>
</evidence>
<name>A0ABV6FSM4_9BACT</name>
<comment type="caution">
    <text evidence="1">The sequence shown here is derived from an EMBL/GenBank/DDBJ whole genome shotgun (WGS) entry which is preliminary data.</text>
</comment>
<evidence type="ECO:0008006" key="3">
    <source>
        <dbReference type="Google" id="ProtNLM"/>
    </source>
</evidence>
<evidence type="ECO:0000313" key="2">
    <source>
        <dbReference type="Proteomes" id="UP001589797"/>
    </source>
</evidence>
<organism evidence="1 2">
    <name type="scientific">Fontibacter flavus</name>
    <dbReference type="NCBI Taxonomy" id="654838"/>
    <lineage>
        <taxon>Bacteria</taxon>
        <taxon>Pseudomonadati</taxon>
        <taxon>Bacteroidota</taxon>
        <taxon>Cytophagia</taxon>
        <taxon>Cytophagales</taxon>
        <taxon>Cyclobacteriaceae</taxon>
        <taxon>Fontibacter</taxon>
    </lineage>
</organism>
<dbReference type="Proteomes" id="UP001589797">
    <property type="component" value="Unassembled WGS sequence"/>
</dbReference>
<proteinExistence type="predicted"/>
<protein>
    <recommendedName>
        <fullName evidence="3">Outer membrane protein beta-barrel domain-containing protein</fullName>
    </recommendedName>
</protein>
<dbReference type="EMBL" id="JBHLWI010000022">
    <property type="protein sequence ID" value="MFC0262614.1"/>
    <property type="molecule type" value="Genomic_DNA"/>
</dbReference>
<sequence>MFCTKVEAQSALRPTYAGIYHSGILGQVGIGTDIDRKYFGELRFTASDILEAQFGIEGSVNRNVYRDDWFNFHVGIMAGYYFSGNPRFGVPIGFTIKPIENNRNFAVVMEATPNFFSDGYTSLRGNLGLRYTFRKN</sequence>
<dbReference type="RefSeq" id="WP_382387065.1">
    <property type="nucleotide sequence ID" value="NZ_JBHLWI010000022.1"/>
</dbReference>
<gene>
    <name evidence="1" type="ORF">ACFFIP_07950</name>
</gene>
<keyword evidence="2" id="KW-1185">Reference proteome</keyword>
<accession>A0ABV6FSM4</accession>